<dbReference type="InterPro" id="IPR007249">
    <property type="entry name" value="DOP1_N"/>
</dbReference>
<evidence type="ECO:0000256" key="4">
    <source>
        <dbReference type="SAM" id="MobiDB-lite"/>
    </source>
</evidence>
<dbReference type="InterPro" id="IPR056459">
    <property type="entry name" value="TPR_DOP1"/>
</dbReference>
<feature type="region of interest" description="Disordered" evidence="4">
    <location>
        <begin position="448"/>
        <end position="481"/>
    </location>
</feature>
<dbReference type="GO" id="GO:0005768">
    <property type="term" value="C:endosome"/>
    <property type="evidence" value="ECO:0007669"/>
    <property type="project" value="TreeGrafter"/>
</dbReference>
<evidence type="ECO:0000256" key="3">
    <source>
        <dbReference type="ARBA" id="ARBA00046326"/>
    </source>
</evidence>
<gene>
    <name evidence="8" type="ORF">AMK59_4549</name>
</gene>
<dbReference type="PANTHER" id="PTHR14042">
    <property type="entry name" value="DOPEY-RELATED"/>
    <property type="match status" value="1"/>
</dbReference>
<feature type="domain" description="DOP1-like C-terminal" evidence="6">
    <location>
        <begin position="1713"/>
        <end position="2189"/>
    </location>
</feature>
<protein>
    <submittedName>
        <fullName evidence="8">Uncharacterized protein</fullName>
    </submittedName>
</protein>
<dbReference type="EMBL" id="LJIG01009203">
    <property type="protein sequence ID" value="KRT83550.1"/>
    <property type="molecule type" value="Genomic_DNA"/>
</dbReference>
<dbReference type="Pfam" id="PF24601">
    <property type="entry name" value="TPR_DOP1"/>
    <property type="match status" value="1"/>
</dbReference>
<dbReference type="InterPro" id="IPR040314">
    <property type="entry name" value="DOP1"/>
</dbReference>
<reference evidence="8 9" key="1">
    <citation type="submission" date="2015-09" db="EMBL/GenBank/DDBJ databases">
        <title>Draft genome of the scarab beetle Oryctes borbonicus.</title>
        <authorList>
            <person name="Meyer J.M."/>
            <person name="Markov G.V."/>
            <person name="Baskaran P."/>
            <person name="Herrmann M."/>
            <person name="Sommer R.J."/>
            <person name="Roedelsperger C."/>
        </authorList>
    </citation>
    <scope>NUCLEOTIDE SEQUENCE [LARGE SCALE GENOMIC DNA]</scope>
    <source>
        <strain evidence="8">OB123</strain>
        <tissue evidence="8">Whole animal</tissue>
    </source>
</reference>
<proteinExistence type="inferred from homology"/>
<sequence length="2240" mass="254473">NVLLENVCEGVGPTYFYTCIWQCIRSNSPVRLPAISYVLSHYSRKVTMEDQLYLMGNDVDVMVSGLCAAIYDPSILVQRSALDLLIVCFPMNNTQLLYADMVRLVAAALTTILRRDMSLNRRLYSWLLNSDVNPPAITFETEDQNVTETVSLTIAYGLILEALRIILKEKSCETSLNVIPCKLLTSLFEKPQIGPVILDHILYDTFRSLYLTCLNQQKQKVSNVRCVSFNGDLTSLKNNEDCILSKQFITKNCQELVKNANLLFATLQPYYIWAFIEKCFEKSLGNLKKSPRNKTCVNEVGSGEPVLVEICILTGFLLDIIPIETYDENTHDILPKLFKKIMIVLEKYINTLDEHEITTSLELCTKILMKIQPISTKSINNVLENEKKALVDKVAPAEQTVTDAAVTNLSNSLNDSTIPTIESGGLEKSKSDSKINENIHKNELFVEDTARERSNSNQMLKKKDRTSPKIDKKVKGKKSKSNLKLPELRKEELEEVIIETHNHVEKTPTVSEAAPSDNEIYRKTDNKHIISCLKVYKCFLITFLQSKILENEDVDQFFDTLVCDKESRIKHLETVLNKCLRLDEMLNPRDSYYMDTTIHPIIEALPLTTDYDKAVTVACNLLLEFAAFQHMVDDSELSSVVPYWLKILIACACCTNVCKDIQLISMNALIEIFSLAKSQKYCKSVGDVNTNIIITGILDNKHVDYIEENTKILKVMCEILWKLLGTLNNQTQIMLCVTLLYQLHNIFPKQSFCEDVIGHYLIDENLNTEYFKRFTLLIHLGRDLNIKLPAYQSTVRNFDKCLLKIFDNLQNVDNSNIKLLSENFLKHSLLRSDISRLLHPIFMKLLAPSTARVSITNISIQDSEIHVDPSTPDTRKIDDTKAKKIFAISNINGNVLYHVTNRPSPKPQKKKWYLFNRGNKKMAQVVNTTTTFTSNSNVITKKSKDYKNFDGFLNVERSNKNNVKLFINPLSSKEIYPNGIDGSYTKIDINTSQKSSSESLSSNNDITQSSDSLSGKQYEHQSQGLNDKSFTYETNSLIGDRHSFISESRKSILEHIEPISDGLKDLNDSKPENCKLAKSQSFDEKSNEKLIGIENLSLVHSWSYSISDSENLHTELELSTSAEDFFNCADATVREILDEILDKICPSPTSDHERIFKSRDSDSKSNLAKAACLYPMHQHMCLYCEVFDTNHVLYALKTLKNCLTANPQLFLKCSATAGIKDLKSNEILYLLARHRKSILGFGFGGDLTQEHVNFYRGYMFLDVIILVCLNYARSYFFHDDSNLIEEEISNNLQIHLKSLEILDIIVRNLINIVNENTKGFAGYIADMLMKCNLQKIVLHCLLTSVRNFDNEMTFAEEVLLYNNFKLYDNHKKVSEHVEGFQVQLLRLINSLIILEYHVFPAQDVTTTAQQSASAVSGEPIAYTPTILIPQQNMFLSAILSALRQKNMKNLHQNWCNMVTSCLPYFGENLRQICMSVVHQICNNIEKIADTYKSDELFGELAADYAITQLQSLAIMCHYCLLDSSQTFNQNVPNNNNLMVANPSEILNNLMNAFFSPIGCDINMFNKQNTDYYQNVRKIMLSHMPRIIASVAKLWQTIITIEGNYNGIYGNSKIVKQQLMEFLSPISVHHSASFLAAIAVAWHERKNLFTNVKSVFPEPNSSQNNLVYLISAIRVIPLDNLVQTVVAVIKNPPPIEGLSSDVCLEVSVLELFYSYMRNSSATQLSEAWTSLMTLIREGSSLGPRAQFLLAALLHEIMIKGCPLEERKDQKDLQDVTAKLVECVSQVCGSCLEQTTWLRRNLAVREQDDDSISSVSVVSATSTDSSTGAYSVQAQLVLSEILAPILDICFGSSEKDKVNTILISLMCNIVPYLKTHTMRNMSSFNACSKLLASLSSYQYTRKAWKKDVFDLLLDNNFFQMDHSCLKYWKIIIDHLMTHDNTTFKDLMSRVSMTQSGSFFSSREQELEQRAQLLKRLAFVIFCSEVDQYAKYMPDIQEQLTTSLRLNAPNVQAQVFLCFRVLLIRMSSLQVTSLWPIIISEMLQVFLQIEHQLSTDTDEFSSHIKLLSALDASWATNSNNGLNAFGHPHWLQLQLATAKLLDLALLLPTTLLPQFQMYRWAFIKDTISHNTHETTSKPNFIPHVNRISNLMDEKYSNTQIETLPTKHNELLLTMNSVTILKDLHPFFKTLTLTSNRYRSDCARSSGSTSADYVINSIGDKKVSAVLEKIDKVIEQDFLDKIPR</sequence>
<feature type="compositionally biased region" description="Low complexity" evidence="4">
    <location>
        <begin position="993"/>
        <end position="1002"/>
    </location>
</feature>
<dbReference type="OrthoDB" id="297643at2759"/>
<feature type="non-terminal residue" evidence="8">
    <location>
        <position position="1"/>
    </location>
</feature>
<keyword evidence="9" id="KW-1185">Reference proteome</keyword>
<name>A0A0T6B8J0_9SCAR</name>
<evidence type="ECO:0000259" key="6">
    <source>
        <dbReference type="Pfam" id="PF24598"/>
    </source>
</evidence>
<evidence type="ECO:0000259" key="7">
    <source>
        <dbReference type="Pfam" id="PF24601"/>
    </source>
</evidence>
<evidence type="ECO:0000313" key="9">
    <source>
        <dbReference type="Proteomes" id="UP000051574"/>
    </source>
</evidence>
<keyword evidence="1" id="KW-0813">Transport</keyword>
<dbReference type="Pfam" id="PF24598">
    <property type="entry name" value="DOP1_C"/>
    <property type="match status" value="1"/>
</dbReference>
<evidence type="ECO:0000256" key="1">
    <source>
        <dbReference type="ARBA" id="ARBA00022448"/>
    </source>
</evidence>
<dbReference type="GO" id="GO:0006895">
    <property type="term" value="P:Golgi to endosome transport"/>
    <property type="evidence" value="ECO:0007669"/>
    <property type="project" value="InterPro"/>
</dbReference>
<organism evidence="8 9">
    <name type="scientific">Oryctes borbonicus</name>
    <dbReference type="NCBI Taxonomy" id="1629725"/>
    <lineage>
        <taxon>Eukaryota</taxon>
        <taxon>Metazoa</taxon>
        <taxon>Ecdysozoa</taxon>
        <taxon>Arthropoda</taxon>
        <taxon>Hexapoda</taxon>
        <taxon>Insecta</taxon>
        <taxon>Pterygota</taxon>
        <taxon>Neoptera</taxon>
        <taxon>Endopterygota</taxon>
        <taxon>Coleoptera</taxon>
        <taxon>Polyphaga</taxon>
        <taxon>Scarabaeiformia</taxon>
        <taxon>Scarabaeidae</taxon>
        <taxon>Dynastinae</taxon>
        <taxon>Oryctes</taxon>
    </lineage>
</organism>
<evidence type="ECO:0000313" key="8">
    <source>
        <dbReference type="EMBL" id="KRT83550.1"/>
    </source>
</evidence>
<dbReference type="GO" id="GO:0015031">
    <property type="term" value="P:protein transport"/>
    <property type="evidence" value="ECO:0007669"/>
    <property type="project" value="UniProtKB-KW"/>
</dbReference>
<keyword evidence="2" id="KW-0653">Protein transport</keyword>
<comment type="caution">
    <text evidence="8">The sequence shown here is derived from an EMBL/GenBank/DDBJ whole genome shotgun (WGS) entry which is preliminary data.</text>
</comment>
<feature type="domain" description="DOP1-like TPR" evidence="7">
    <location>
        <begin position="1174"/>
        <end position="1522"/>
    </location>
</feature>
<accession>A0A0T6B8J0</accession>
<evidence type="ECO:0000256" key="2">
    <source>
        <dbReference type="ARBA" id="ARBA00022927"/>
    </source>
</evidence>
<dbReference type="Proteomes" id="UP000051574">
    <property type="component" value="Unassembled WGS sequence"/>
</dbReference>
<feature type="region of interest" description="Disordered" evidence="4">
    <location>
        <begin position="993"/>
        <end position="1026"/>
    </location>
</feature>
<evidence type="ECO:0000259" key="5">
    <source>
        <dbReference type="Pfam" id="PF04118"/>
    </source>
</evidence>
<feature type="compositionally biased region" description="Polar residues" evidence="4">
    <location>
        <begin position="1003"/>
        <end position="1026"/>
    </location>
</feature>
<dbReference type="GO" id="GO:0005802">
    <property type="term" value="C:trans-Golgi network"/>
    <property type="evidence" value="ECO:0007669"/>
    <property type="project" value="TreeGrafter"/>
</dbReference>
<dbReference type="Pfam" id="PF04118">
    <property type="entry name" value="Dopey_N"/>
    <property type="match status" value="1"/>
</dbReference>
<dbReference type="PANTHER" id="PTHR14042:SF24">
    <property type="entry name" value="PROTEIN DOPEY-1 HOMOLOG"/>
    <property type="match status" value="1"/>
</dbReference>
<comment type="similarity">
    <text evidence="3">Belongs to the DOP1 family.</text>
</comment>
<dbReference type="GO" id="GO:0005829">
    <property type="term" value="C:cytosol"/>
    <property type="evidence" value="ECO:0007669"/>
    <property type="project" value="GOC"/>
</dbReference>
<dbReference type="InterPro" id="IPR056457">
    <property type="entry name" value="DOP1_C"/>
</dbReference>
<feature type="domain" description="DOP1 N-terminal" evidence="5">
    <location>
        <begin position="3"/>
        <end position="131"/>
    </location>
</feature>